<gene>
    <name evidence="1" type="ORF">L6773_14240</name>
</gene>
<dbReference type="RefSeq" id="WP_237855096.1">
    <property type="nucleotide sequence ID" value="NZ_JAKLWS010000020.1"/>
</dbReference>
<name>A0ABS9KFV5_9BACT</name>
<sequence>MTKKASLILSMVALFIISSGMIYINVDMESTYAQLNVRIEKDSEDVWRVRDLNGNNRGTLNAASNDQVQWQNRSEGEVIFTFAEDVVEYFEFSGNLFEDGRSQVVGANENLRVTIKEDAPRGELIYEVFVISERKFVQGSSAPRMIIQ</sequence>
<reference evidence="1" key="1">
    <citation type="submission" date="2022-01" db="EMBL/GenBank/DDBJ databases">
        <authorList>
            <person name="Wang Y."/>
        </authorList>
    </citation>
    <scope>NUCLEOTIDE SEQUENCE</scope>
    <source>
        <strain evidence="1">WB101</strain>
    </source>
</reference>
<keyword evidence="2" id="KW-1185">Reference proteome</keyword>
<organism evidence="1 2">
    <name type="scientific">Rhodohalobacter sulfatireducens</name>
    <dbReference type="NCBI Taxonomy" id="2911366"/>
    <lineage>
        <taxon>Bacteria</taxon>
        <taxon>Pseudomonadati</taxon>
        <taxon>Balneolota</taxon>
        <taxon>Balneolia</taxon>
        <taxon>Balneolales</taxon>
        <taxon>Balneolaceae</taxon>
        <taxon>Rhodohalobacter</taxon>
    </lineage>
</organism>
<dbReference type="Proteomes" id="UP001165366">
    <property type="component" value="Unassembled WGS sequence"/>
</dbReference>
<evidence type="ECO:0000313" key="1">
    <source>
        <dbReference type="EMBL" id="MCG2589736.1"/>
    </source>
</evidence>
<proteinExistence type="predicted"/>
<dbReference type="EMBL" id="JAKLWS010000020">
    <property type="protein sequence ID" value="MCG2589736.1"/>
    <property type="molecule type" value="Genomic_DNA"/>
</dbReference>
<comment type="caution">
    <text evidence="1">The sequence shown here is derived from an EMBL/GenBank/DDBJ whole genome shotgun (WGS) entry which is preliminary data.</text>
</comment>
<reference evidence="1" key="2">
    <citation type="submission" date="2024-05" db="EMBL/GenBank/DDBJ databases">
        <title>Rhodohalobacter halophilus gen. nov., sp. nov., a moderately halophilic member of the family Balneolaceae.</title>
        <authorList>
            <person name="Xia J."/>
        </authorList>
    </citation>
    <scope>NUCLEOTIDE SEQUENCE</scope>
    <source>
        <strain evidence="1">WB101</strain>
    </source>
</reference>
<accession>A0ABS9KFV5</accession>
<protein>
    <submittedName>
        <fullName evidence="1">Uncharacterized protein</fullName>
    </submittedName>
</protein>
<evidence type="ECO:0000313" key="2">
    <source>
        <dbReference type="Proteomes" id="UP001165366"/>
    </source>
</evidence>